<dbReference type="PANTHER" id="PTHR24225:SF0">
    <property type="entry name" value="N-FORMYL PEPTIDE RECEPTOR 2"/>
    <property type="match status" value="1"/>
</dbReference>
<dbReference type="InterPro" id="IPR017452">
    <property type="entry name" value="GPCR_Rhodpsn_7TM"/>
</dbReference>
<evidence type="ECO:0000256" key="6">
    <source>
        <dbReference type="ARBA" id="ARBA00023136"/>
    </source>
</evidence>
<accession>A0A8X7XQ62</accession>
<keyword evidence="5" id="KW-0297">G-protein coupled receptor</keyword>
<dbReference type="PROSITE" id="PS50262">
    <property type="entry name" value="G_PROTEIN_RECEP_F1_2"/>
    <property type="match status" value="1"/>
</dbReference>
<evidence type="ECO:0000256" key="2">
    <source>
        <dbReference type="ARBA" id="ARBA00022475"/>
    </source>
</evidence>
<dbReference type="PANTHER" id="PTHR24225">
    <property type="entry name" value="CHEMOTACTIC RECEPTOR"/>
    <property type="match status" value="1"/>
</dbReference>
<feature type="transmembrane region" description="Helical" evidence="12">
    <location>
        <begin position="160"/>
        <end position="182"/>
    </location>
</feature>
<dbReference type="GO" id="GO:0004875">
    <property type="term" value="F:complement receptor activity"/>
    <property type="evidence" value="ECO:0007669"/>
    <property type="project" value="TreeGrafter"/>
</dbReference>
<comment type="subcellular location">
    <subcellularLocation>
        <location evidence="1">Cell membrane</location>
        <topology evidence="1">Multi-pass membrane protein</topology>
    </subcellularLocation>
</comment>
<evidence type="ECO:0000256" key="3">
    <source>
        <dbReference type="ARBA" id="ARBA00022692"/>
    </source>
</evidence>
<dbReference type="GO" id="GO:0005886">
    <property type="term" value="C:plasma membrane"/>
    <property type="evidence" value="ECO:0007669"/>
    <property type="project" value="UniProtKB-SubCell"/>
</dbReference>
<comment type="similarity">
    <text evidence="11">Belongs to the chemokine-like receptor (CMKLR) family.</text>
</comment>
<protein>
    <submittedName>
        <fullName evidence="14">CML1 protein</fullName>
    </submittedName>
</protein>
<evidence type="ECO:0000313" key="15">
    <source>
        <dbReference type="Proteomes" id="UP000886611"/>
    </source>
</evidence>
<feature type="domain" description="G-protein coupled receptors family 1 profile" evidence="13">
    <location>
        <begin position="1"/>
        <end position="180"/>
    </location>
</feature>
<gene>
    <name evidence="14" type="primary">Cmlkr1_0</name>
    <name evidence="14" type="ORF">GTO96_0005544</name>
</gene>
<dbReference type="GO" id="GO:0006954">
    <property type="term" value="P:inflammatory response"/>
    <property type="evidence" value="ECO:0007669"/>
    <property type="project" value="TreeGrafter"/>
</dbReference>
<dbReference type="InterPro" id="IPR000826">
    <property type="entry name" value="Formyl_rcpt-rel"/>
</dbReference>
<keyword evidence="8" id="KW-0675">Receptor</keyword>
<feature type="transmembrane region" description="Helical" evidence="12">
    <location>
        <begin position="122"/>
        <end position="140"/>
    </location>
</feature>
<keyword evidence="15" id="KW-1185">Reference proteome</keyword>
<dbReference type="GO" id="GO:0007204">
    <property type="term" value="P:positive regulation of cytosolic calcium ion concentration"/>
    <property type="evidence" value="ECO:0007669"/>
    <property type="project" value="TreeGrafter"/>
</dbReference>
<keyword evidence="3 12" id="KW-0812">Transmembrane</keyword>
<evidence type="ECO:0000256" key="12">
    <source>
        <dbReference type="SAM" id="Phobius"/>
    </source>
</evidence>
<sequence>MFFTASIITVVAGYRFVKLMAPCFAQRCHSVGTISCSLVVIWMGSTMLSTPSLVIRDTTIHEDNEIVCKDNYALIALVPKVHETILLSRFFCGLAIPFLVTACCSGIILCRSGSSKMKSLQGYIIIRWVIIAYFLCWVPYQVVFILTYKTRKENKTLTTTWMPIVTVLSMANNVLTPAICIFMGDKKQKWMETAFNEKEEVGSQKVSEDQEL</sequence>
<evidence type="ECO:0000256" key="10">
    <source>
        <dbReference type="ARBA" id="ARBA00023224"/>
    </source>
</evidence>
<keyword evidence="9" id="KW-0325">Glycoprotein</keyword>
<feature type="non-terminal residue" evidence="14">
    <location>
        <position position="212"/>
    </location>
</feature>
<feature type="transmembrane region" description="Helical" evidence="12">
    <location>
        <begin position="86"/>
        <end position="110"/>
    </location>
</feature>
<evidence type="ECO:0000256" key="5">
    <source>
        <dbReference type="ARBA" id="ARBA00023040"/>
    </source>
</evidence>
<evidence type="ECO:0000256" key="1">
    <source>
        <dbReference type="ARBA" id="ARBA00004651"/>
    </source>
</evidence>
<organism evidence="14 15">
    <name type="scientific">Polypterus senegalus</name>
    <name type="common">Senegal bichir</name>
    <dbReference type="NCBI Taxonomy" id="55291"/>
    <lineage>
        <taxon>Eukaryota</taxon>
        <taxon>Metazoa</taxon>
        <taxon>Chordata</taxon>
        <taxon>Craniata</taxon>
        <taxon>Vertebrata</taxon>
        <taxon>Euteleostomi</taxon>
        <taxon>Actinopterygii</taxon>
        <taxon>Polypteriformes</taxon>
        <taxon>Polypteridae</taxon>
        <taxon>Polypterus</taxon>
    </lineage>
</organism>
<dbReference type="GO" id="GO:0004930">
    <property type="term" value="F:G protein-coupled receptor activity"/>
    <property type="evidence" value="ECO:0007669"/>
    <property type="project" value="UniProtKB-KW"/>
</dbReference>
<keyword evidence="2" id="KW-1003">Cell membrane</keyword>
<evidence type="ECO:0000313" key="14">
    <source>
        <dbReference type="EMBL" id="KAG2471259.1"/>
    </source>
</evidence>
<dbReference type="PRINTS" id="PR00237">
    <property type="entry name" value="GPCRRHODOPSN"/>
</dbReference>
<evidence type="ECO:0000259" key="13">
    <source>
        <dbReference type="PROSITE" id="PS50262"/>
    </source>
</evidence>
<evidence type="ECO:0000256" key="4">
    <source>
        <dbReference type="ARBA" id="ARBA00022989"/>
    </source>
</evidence>
<feature type="non-terminal residue" evidence="14">
    <location>
        <position position="1"/>
    </location>
</feature>
<dbReference type="Pfam" id="PF00001">
    <property type="entry name" value="7tm_1"/>
    <property type="match status" value="1"/>
</dbReference>
<dbReference type="AlphaFoldDB" id="A0A8X7XQ62"/>
<dbReference type="SUPFAM" id="SSF81321">
    <property type="entry name" value="Family A G protein-coupled receptor-like"/>
    <property type="match status" value="1"/>
</dbReference>
<evidence type="ECO:0000256" key="11">
    <source>
        <dbReference type="ARBA" id="ARBA00025736"/>
    </source>
</evidence>
<name>A0A8X7XQ62_POLSE</name>
<dbReference type="EMBL" id="JAATIS010000094">
    <property type="protein sequence ID" value="KAG2471259.1"/>
    <property type="molecule type" value="Genomic_DNA"/>
</dbReference>
<keyword evidence="7" id="KW-1015">Disulfide bond</keyword>
<proteinExistence type="inferred from homology"/>
<evidence type="ECO:0000256" key="7">
    <source>
        <dbReference type="ARBA" id="ARBA00023157"/>
    </source>
</evidence>
<dbReference type="Gene3D" id="1.20.1070.10">
    <property type="entry name" value="Rhodopsin 7-helix transmembrane proteins"/>
    <property type="match status" value="1"/>
</dbReference>
<reference evidence="14 15" key="1">
    <citation type="journal article" date="2021" name="Cell">
        <title>Tracing the genetic footprints of vertebrate landing in non-teleost ray-finned fishes.</title>
        <authorList>
            <person name="Bi X."/>
            <person name="Wang K."/>
            <person name="Yang L."/>
            <person name="Pan H."/>
            <person name="Jiang H."/>
            <person name="Wei Q."/>
            <person name="Fang M."/>
            <person name="Yu H."/>
            <person name="Zhu C."/>
            <person name="Cai Y."/>
            <person name="He Y."/>
            <person name="Gan X."/>
            <person name="Zeng H."/>
            <person name="Yu D."/>
            <person name="Zhu Y."/>
            <person name="Jiang H."/>
            <person name="Qiu Q."/>
            <person name="Yang H."/>
            <person name="Zhang Y.E."/>
            <person name="Wang W."/>
            <person name="Zhu M."/>
            <person name="He S."/>
            <person name="Zhang G."/>
        </authorList>
    </citation>
    <scope>NUCLEOTIDE SEQUENCE [LARGE SCALE GENOMIC DNA]</scope>
    <source>
        <strain evidence="14">Bchr_013</strain>
    </source>
</reference>
<evidence type="ECO:0000256" key="8">
    <source>
        <dbReference type="ARBA" id="ARBA00023170"/>
    </source>
</evidence>
<evidence type="ECO:0000256" key="9">
    <source>
        <dbReference type="ARBA" id="ARBA00023180"/>
    </source>
</evidence>
<dbReference type="InterPro" id="IPR000276">
    <property type="entry name" value="GPCR_Rhodpsn"/>
</dbReference>
<dbReference type="Proteomes" id="UP000886611">
    <property type="component" value="Unassembled WGS sequence"/>
</dbReference>
<keyword evidence="10" id="KW-0807">Transducer</keyword>
<comment type="caution">
    <text evidence="14">The sequence shown here is derived from an EMBL/GenBank/DDBJ whole genome shotgun (WGS) entry which is preliminary data.</text>
</comment>
<keyword evidence="4 12" id="KW-1133">Transmembrane helix</keyword>
<keyword evidence="6 12" id="KW-0472">Membrane</keyword>
<dbReference type="GO" id="GO:0007200">
    <property type="term" value="P:phospholipase C-activating G protein-coupled receptor signaling pathway"/>
    <property type="evidence" value="ECO:0007669"/>
    <property type="project" value="TreeGrafter"/>
</dbReference>